<feature type="signal peptide" evidence="1">
    <location>
        <begin position="1"/>
        <end position="21"/>
    </location>
</feature>
<proteinExistence type="predicted"/>
<dbReference type="KEGG" id="vas:GT360_18980"/>
<dbReference type="AlphaFoldDB" id="A0A7Z2YFL7"/>
<dbReference type="EMBL" id="CP047476">
    <property type="protein sequence ID" value="QIA65613.1"/>
    <property type="molecule type" value="Genomic_DNA"/>
</dbReference>
<keyword evidence="1" id="KW-0732">Signal</keyword>
<evidence type="ECO:0000313" key="2">
    <source>
        <dbReference type="EMBL" id="QIA65613.1"/>
    </source>
</evidence>
<evidence type="ECO:0008006" key="4">
    <source>
        <dbReference type="Google" id="ProtNLM"/>
    </source>
</evidence>
<keyword evidence="3" id="KW-1185">Reference proteome</keyword>
<protein>
    <recommendedName>
        <fullName evidence="4">DUF481 domain-containing protein</fullName>
    </recommendedName>
</protein>
<sequence>MQLKSGLIALACMSFPTTLLAQDASNKHWQHSIELYGLLLNISGDTQVGAASLEVDVDPDFILDHLEMTAMLRLEGIYRNQWGYYIDYSFMKLGGDKTSVTDANLGLLYADVDIRQGVLEAKGFKRYSYDFGKIDYMFGIRWWDNDIDLELKGQGGNINLSPSIKEDWVDYVVGVRWITDLTDDWVYHLSGDVGLGKDTRFTSSIQTGFRYRFNDWADVNLAYKSTWVDYDNESNFAYDTASYGLLIGLGLYF</sequence>
<evidence type="ECO:0000313" key="3">
    <source>
        <dbReference type="Proteomes" id="UP000464262"/>
    </source>
</evidence>
<dbReference type="Proteomes" id="UP000464262">
    <property type="component" value="Chromosome 2"/>
</dbReference>
<gene>
    <name evidence="2" type="ORF">GT360_18980</name>
</gene>
<accession>A0A7Z2YFL7</accession>
<name>A0A7Z2YFL7_9VIBR</name>
<organism evidence="2 3">
    <name type="scientific">Vibrio astriarenae</name>
    <dbReference type="NCBI Taxonomy" id="1481923"/>
    <lineage>
        <taxon>Bacteria</taxon>
        <taxon>Pseudomonadati</taxon>
        <taxon>Pseudomonadota</taxon>
        <taxon>Gammaproteobacteria</taxon>
        <taxon>Vibrionales</taxon>
        <taxon>Vibrionaceae</taxon>
        <taxon>Vibrio</taxon>
    </lineage>
</organism>
<dbReference type="InterPro" id="IPR036709">
    <property type="entry name" value="Autotransporte_beta_dom_sf"/>
</dbReference>
<dbReference type="SUPFAM" id="SSF103515">
    <property type="entry name" value="Autotransporter"/>
    <property type="match status" value="1"/>
</dbReference>
<reference evidence="2 3" key="1">
    <citation type="submission" date="2020-01" db="EMBL/GenBank/DDBJ databases">
        <title>Whole genome and functional gene identification of agarase of Vibrio HN897.</title>
        <authorList>
            <person name="Liu Y."/>
            <person name="Zhao Z."/>
        </authorList>
    </citation>
    <scope>NUCLEOTIDE SEQUENCE [LARGE SCALE GENOMIC DNA]</scope>
    <source>
        <strain evidence="2 3">HN897</strain>
    </source>
</reference>
<dbReference type="RefSeq" id="WP_164650512.1">
    <property type="nucleotide sequence ID" value="NZ_CP047476.1"/>
</dbReference>
<evidence type="ECO:0000256" key="1">
    <source>
        <dbReference type="SAM" id="SignalP"/>
    </source>
</evidence>
<feature type="chain" id="PRO_5030664082" description="DUF481 domain-containing protein" evidence="1">
    <location>
        <begin position="22"/>
        <end position="253"/>
    </location>
</feature>